<dbReference type="Proteomes" id="UP001138661">
    <property type="component" value="Unassembled WGS sequence"/>
</dbReference>
<dbReference type="EMBL" id="JAHXDN010000002">
    <property type="protein sequence ID" value="MBW4707353.1"/>
    <property type="molecule type" value="Genomic_DNA"/>
</dbReference>
<protein>
    <submittedName>
        <fullName evidence="2">SRPBCC domain-containing protein</fullName>
    </submittedName>
</protein>
<dbReference type="CDD" id="cd07814">
    <property type="entry name" value="SRPBCC_CalC_Aha1-like"/>
    <property type="match status" value="1"/>
</dbReference>
<dbReference type="RefSeq" id="WP_219500151.1">
    <property type="nucleotide sequence ID" value="NZ_JAHXDN010000002.1"/>
</dbReference>
<evidence type="ECO:0000313" key="3">
    <source>
        <dbReference type="Proteomes" id="UP001138661"/>
    </source>
</evidence>
<comment type="caution">
    <text evidence="2">The sequence shown here is derived from an EMBL/GenBank/DDBJ whole genome shotgun (WGS) entry which is preliminary data.</text>
</comment>
<dbReference type="AlphaFoldDB" id="A0A9X1K1C7"/>
<organism evidence="2 3">
    <name type="scientific">Roseobacter insulae</name>
    <dbReference type="NCBI Taxonomy" id="2859783"/>
    <lineage>
        <taxon>Bacteria</taxon>
        <taxon>Pseudomonadati</taxon>
        <taxon>Pseudomonadota</taxon>
        <taxon>Alphaproteobacteria</taxon>
        <taxon>Rhodobacterales</taxon>
        <taxon>Roseobacteraceae</taxon>
        <taxon>Roseobacter</taxon>
    </lineage>
</organism>
<evidence type="ECO:0000313" key="2">
    <source>
        <dbReference type="EMBL" id="MBW4707353.1"/>
    </source>
</evidence>
<keyword evidence="3" id="KW-1185">Reference proteome</keyword>
<name>A0A9X1K1C7_9RHOB</name>
<evidence type="ECO:0000259" key="1">
    <source>
        <dbReference type="Pfam" id="PF08327"/>
    </source>
</evidence>
<reference evidence="2" key="1">
    <citation type="submission" date="2021-07" db="EMBL/GenBank/DDBJ databases">
        <title>Roseobacter insulae sp. nov., isolated from a tidal flat.</title>
        <authorList>
            <person name="Park S."/>
            <person name="Yoon J.-H."/>
        </authorList>
    </citation>
    <scope>NUCLEOTIDE SEQUENCE</scope>
    <source>
        <strain evidence="2">YSTF-M11</strain>
    </source>
</reference>
<dbReference type="Pfam" id="PF08327">
    <property type="entry name" value="AHSA1"/>
    <property type="match status" value="1"/>
</dbReference>
<feature type="domain" description="Activator of Hsp90 ATPase homologue 1/2-like C-terminal" evidence="1">
    <location>
        <begin position="22"/>
        <end position="155"/>
    </location>
</feature>
<accession>A0A9X1K1C7</accession>
<dbReference type="InterPro" id="IPR013538">
    <property type="entry name" value="ASHA1/2-like_C"/>
</dbReference>
<gene>
    <name evidence="2" type="ORF">KX928_06105</name>
</gene>
<proteinExistence type="predicted"/>
<sequence>MIDLLTSPAGKNPVVISAVFPASSERLFDAWTQADDLRRWFGNDPSDLSAIELDLKVGGLWRFHMRTTSNKSECLEGHYIEIRRPRRLRFSWTHVVVTHDDVVKHTPPSQVDVQFEPMGAATRLTLEHKEISTRSGRLGVGTGWHNSLKALSHLLGETV</sequence>